<accession>A0ABS3HBE4</accession>
<keyword evidence="2" id="KW-1185">Reference proteome</keyword>
<name>A0ABS3HBE4_9ENTE</name>
<protein>
    <recommendedName>
        <fullName evidence="3">DNA-binding protein</fullName>
    </recommendedName>
</protein>
<dbReference type="RefSeq" id="WP_207106598.1">
    <property type="nucleotide sequence ID" value="NZ_JAFLVR010000001.1"/>
</dbReference>
<organism evidence="1 2">
    <name type="scientific">Candidatus Enterococcus murrayae</name>
    <dbReference type="NCBI Taxonomy" id="2815321"/>
    <lineage>
        <taxon>Bacteria</taxon>
        <taxon>Bacillati</taxon>
        <taxon>Bacillota</taxon>
        <taxon>Bacilli</taxon>
        <taxon>Lactobacillales</taxon>
        <taxon>Enterococcaceae</taxon>
        <taxon>Enterococcus</taxon>
    </lineage>
</organism>
<reference evidence="1 2" key="1">
    <citation type="submission" date="2021-03" db="EMBL/GenBank/DDBJ databases">
        <title>Enterococcal diversity collection.</title>
        <authorList>
            <person name="Gilmore M.S."/>
            <person name="Schwartzman J."/>
            <person name="Van Tyne D."/>
            <person name="Martin M."/>
            <person name="Earl A.M."/>
            <person name="Manson A.L."/>
            <person name="Straub T."/>
            <person name="Salamzade R."/>
            <person name="Saavedra J."/>
            <person name="Lebreton F."/>
            <person name="Prichula J."/>
            <person name="Schaufler K."/>
            <person name="Gaca A."/>
            <person name="Sgardioli B."/>
            <person name="Wagenaar J."/>
            <person name="Strong T."/>
        </authorList>
    </citation>
    <scope>NUCLEOTIDE SEQUENCE [LARGE SCALE GENOMIC DNA]</scope>
    <source>
        <strain evidence="1 2">MJM16</strain>
    </source>
</reference>
<dbReference type="EMBL" id="JAFLVR010000001">
    <property type="protein sequence ID" value="MBO0450786.1"/>
    <property type="molecule type" value="Genomic_DNA"/>
</dbReference>
<comment type="caution">
    <text evidence="1">The sequence shown here is derived from an EMBL/GenBank/DDBJ whole genome shotgun (WGS) entry which is preliminary data.</text>
</comment>
<evidence type="ECO:0000313" key="1">
    <source>
        <dbReference type="EMBL" id="MBO0450786.1"/>
    </source>
</evidence>
<evidence type="ECO:0008006" key="3">
    <source>
        <dbReference type="Google" id="ProtNLM"/>
    </source>
</evidence>
<sequence>MSVLSDEFLNRLRESVVSIVRDAFQIFMKEKSDESRYLQQKDARAYIGGIDATDFNKLVNDGLPEIKLGPSNKHKRYDKRAIDEYMLTHTKKGV</sequence>
<proteinExistence type="predicted"/>
<dbReference type="Proteomes" id="UP000664495">
    <property type="component" value="Unassembled WGS sequence"/>
</dbReference>
<evidence type="ECO:0000313" key="2">
    <source>
        <dbReference type="Proteomes" id="UP000664495"/>
    </source>
</evidence>
<gene>
    <name evidence="1" type="ORF">JZO85_00800</name>
</gene>